<dbReference type="Pfam" id="PF13302">
    <property type="entry name" value="Acetyltransf_3"/>
    <property type="match status" value="1"/>
</dbReference>
<dbReference type="InterPro" id="IPR000182">
    <property type="entry name" value="GNAT_dom"/>
</dbReference>
<evidence type="ECO:0000313" key="2">
    <source>
        <dbReference type="EMBL" id="GGB32955.1"/>
    </source>
</evidence>
<proteinExistence type="predicted"/>
<reference evidence="2" key="2">
    <citation type="submission" date="2020-09" db="EMBL/GenBank/DDBJ databases">
        <authorList>
            <person name="Sun Q."/>
            <person name="Zhou Y."/>
        </authorList>
    </citation>
    <scope>NUCLEOTIDE SEQUENCE</scope>
    <source>
        <strain evidence="2">CGMCC 1.12827</strain>
    </source>
</reference>
<evidence type="ECO:0000313" key="3">
    <source>
        <dbReference type="Proteomes" id="UP000621454"/>
    </source>
</evidence>
<keyword evidence="3" id="KW-1185">Reference proteome</keyword>
<dbReference type="PROSITE" id="PS51186">
    <property type="entry name" value="GNAT"/>
    <property type="match status" value="1"/>
</dbReference>
<dbReference type="SUPFAM" id="SSF55729">
    <property type="entry name" value="Acyl-CoA N-acyltransferases (Nat)"/>
    <property type="match status" value="1"/>
</dbReference>
<feature type="domain" description="N-acetyltransferase" evidence="1">
    <location>
        <begin position="1"/>
        <end position="161"/>
    </location>
</feature>
<dbReference type="EMBL" id="BMGC01000013">
    <property type="protein sequence ID" value="GGB32955.1"/>
    <property type="molecule type" value="Genomic_DNA"/>
</dbReference>
<dbReference type="AlphaFoldDB" id="A0A916WTI6"/>
<reference evidence="2" key="1">
    <citation type="journal article" date="2014" name="Int. J. Syst. Evol. Microbiol.">
        <title>Complete genome sequence of Corynebacterium casei LMG S-19264T (=DSM 44701T), isolated from a smear-ripened cheese.</title>
        <authorList>
            <consortium name="US DOE Joint Genome Institute (JGI-PGF)"/>
            <person name="Walter F."/>
            <person name="Albersmeier A."/>
            <person name="Kalinowski J."/>
            <person name="Ruckert C."/>
        </authorList>
    </citation>
    <scope>NUCLEOTIDE SEQUENCE</scope>
    <source>
        <strain evidence="2">CGMCC 1.12827</strain>
    </source>
</reference>
<dbReference type="Proteomes" id="UP000621454">
    <property type="component" value="Unassembled WGS sequence"/>
</dbReference>
<dbReference type="PANTHER" id="PTHR43792">
    <property type="entry name" value="GNAT FAMILY, PUTATIVE (AFU_ORTHOLOGUE AFUA_3G00765)-RELATED-RELATED"/>
    <property type="match status" value="1"/>
</dbReference>
<sequence length="182" mass="19966">MVLRPVTTADAEHLVVLDADPEVMRHVSGGVATPPSIIEDWVIPRAISEMNSRPGVGIWIAVDRRRGDFLGWVSLRAPRHGTRPELELTYRLRRAAWGRGLATEGARAVIALAFDLVSTDRVFAGTTAINHASRRVMEKSGMSLVAATAADPQVEYELLRDQWTSHSFPWAASARPVAHLIA</sequence>
<dbReference type="GO" id="GO:0016747">
    <property type="term" value="F:acyltransferase activity, transferring groups other than amino-acyl groups"/>
    <property type="evidence" value="ECO:0007669"/>
    <property type="project" value="InterPro"/>
</dbReference>
<protein>
    <submittedName>
        <fullName evidence="2">GNAT family acetyltransferase</fullName>
    </submittedName>
</protein>
<dbReference type="Gene3D" id="3.40.630.30">
    <property type="match status" value="1"/>
</dbReference>
<organism evidence="2 3">
    <name type="scientific">Gordonia jinhuaensis</name>
    <dbReference type="NCBI Taxonomy" id="1517702"/>
    <lineage>
        <taxon>Bacteria</taxon>
        <taxon>Bacillati</taxon>
        <taxon>Actinomycetota</taxon>
        <taxon>Actinomycetes</taxon>
        <taxon>Mycobacteriales</taxon>
        <taxon>Gordoniaceae</taxon>
        <taxon>Gordonia</taxon>
    </lineage>
</organism>
<dbReference type="InterPro" id="IPR051531">
    <property type="entry name" value="N-acetyltransferase"/>
</dbReference>
<evidence type="ECO:0000259" key="1">
    <source>
        <dbReference type="PROSITE" id="PS51186"/>
    </source>
</evidence>
<dbReference type="PANTHER" id="PTHR43792:SF1">
    <property type="entry name" value="N-ACETYLTRANSFERASE DOMAIN-CONTAINING PROTEIN"/>
    <property type="match status" value="1"/>
</dbReference>
<dbReference type="InterPro" id="IPR016181">
    <property type="entry name" value="Acyl_CoA_acyltransferase"/>
</dbReference>
<name>A0A916WTI6_9ACTN</name>
<comment type="caution">
    <text evidence="2">The sequence shown here is derived from an EMBL/GenBank/DDBJ whole genome shotgun (WGS) entry which is preliminary data.</text>
</comment>
<gene>
    <name evidence="2" type="ORF">GCM10011489_21340</name>
</gene>
<accession>A0A916WTI6</accession>